<feature type="domain" description="Helix-turn-helix" evidence="1">
    <location>
        <begin position="4"/>
        <end position="52"/>
    </location>
</feature>
<sequence length="100" mass="11527">MKLITVRRVAEILDVSTRHVYRLAETGSITALKTRGAVRIVEDSLNSYIQDQITIFQVENGIFRDSVDSGDWRARRSADTMVRWRCDYNQTGVKKNGRNH</sequence>
<evidence type="ECO:0000313" key="2">
    <source>
        <dbReference type="EMBL" id="BBO86627.1"/>
    </source>
</evidence>
<dbReference type="RefSeq" id="WP_155325851.1">
    <property type="nucleotide sequence ID" value="NZ_AP021876.1"/>
</dbReference>
<evidence type="ECO:0000259" key="1">
    <source>
        <dbReference type="Pfam" id="PF12728"/>
    </source>
</evidence>
<dbReference type="NCBIfam" id="TIGR01764">
    <property type="entry name" value="excise"/>
    <property type="match status" value="1"/>
</dbReference>
<dbReference type="Proteomes" id="UP000425960">
    <property type="component" value="Chromosome"/>
</dbReference>
<accession>A0A5K8A2A6</accession>
<dbReference type="InterPro" id="IPR010093">
    <property type="entry name" value="SinI_DNA-bd"/>
</dbReference>
<dbReference type="EMBL" id="AP021876">
    <property type="protein sequence ID" value="BBO86627.1"/>
    <property type="molecule type" value="Genomic_DNA"/>
</dbReference>
<reference evidence="2 3" key="1">
    <citation type="submission" date="2019-11" db="EMBL/GenBank/DDBJ databases">
        <title>Comparative genomics of hydrocarbon-degrading Desulfosarcina strains.</title>
        <authorList>
            <person name="Watanabe M."/>
            <person name="Kojima H."/>
            <person name="Fukui M."/>
        </authorList>
    </citation>
    <scope>NUCLEOTIDE SEQUENCE [LARGE SCALE GENOMIC DNA]</scope>
    <source>
        <strain evidence="2 3">28bB2T</strain>
    </source>
</reference>
<protein>
    <recommendedName>
        <fullName evidence="1">Helix-turn-helix domain-containing protein</fullName>
    </recommendedName>
</protein>
<gene>
    <name evidence="2" type="ORF">DSCO28_71930</name>
</gene>
<name>A0A5K8A2A6_9BACT</name>
<dbReference type="InterPro" id="IPR041657">
    <property type="entry name" value="HTH_17"/>
</dbReference>
<evidence type="ECO:0000313" key="3">
    <source>
        <dbReference type="Proteomes" id="UP000425960"/>
    </source>
</evidence>
<organism evidence="2 3">
    <name type="scientific">Desulfosarcina ovata subsp. sediminis</name>
    <dbReference type="NCBI Taxonomy" id="885957"/>
    <lineage>
        <taxon>Bacteria</taxon>
        <taxon>Pseudomonadati</taxon>
        <taxon>Thermodesulfobacteriota</taxon>
        <taxon>Desulfobacteria</taxon>
        <taxon>Desulfobacterales</taxon>
        <taxon>Desulfosarcinaceae</taxon>
        <taxon>Desulfosarcina</taxon>
    </lineage>
</organism>
<dbReference type="AlphaFoldDB" id="A0A5K8A2A6"/>
<dbReference type="KEGG" id="dov:DSCO28_71930"/>
<proteinExistence type="predicted"/>
<dbReference type="Pfam" id="PF12728">
    <property type="entry name" value="HTH_17"/>
    <property type="match status" value="1"/>
</dbReference>
<dbReference type="GO" id="GO:0003677">
    <property type="term" value="F:DNA binding"/>
    <property type="evidence" value="ECO:0007669"/>
    <property type="project" value="InterPro"/>
</dbReference>